<accession>A0A8B6H045</accession>
<dbReference type="OrthoDB" id="434240at2759"/>
<dbReference type="GO" id="GO:0015112">
    <property type="term" value="F:nitrate transmembrane transporter activity"/>
    <property type="evidence" value="ECO:0007669"/>
    <property type="project" value="InterPro"/>
</dbReference>
<comment type="subcellular location">
    <subcellularLocation>
        <location evidence="1">Membrane</location>
        <topology evidence="1">Multi-pass membrane protein</topology>
    </subcellularLocation>
</comment>
<dbReference type="EMBL" id="UYJE01009268">
    <property type="protein sequence ID" value="VDI71739.1"/>
    <property type="molecule type" value="Genomic_DNA"/>
</dbReference>
<feature type="transmembrane region" description="Helical" evidence="6">
    <location>
        <begin position="394"/>
        <end position="411"/>
    </location>
</feature>
<organism evidence="7 8">
    <name type="scientific">Mytilus galloprovincialis</name>
    <name type="common">Mediterranean mussel</name>
    <dbReference type="NCBI Taxonomy" id="29158"/>
    <lineage>
        <taxon>Eukaryota</taxon>
        <taxon>Metazoa</taxon>
        <taxon>Spiralia</taxon>
        <taxon>Lophotrochozoa</taxon>
        <taxon>Mollusca</taxon>
        <taxon>Bivalvia</taxon>
        <taxon>Autobranchia</taxon>
        <taxon>Pteriomorphia</taxon>
        <taxon>Mytilida</taxon>
        <taxon>Mytiloidea</taxon>
        <taxon>Mytilidae</taxon>
        <taxon>Mytilinae</taxon>
        <taxon>Mytilus</taxon>
    </lineage>
</organism>
<feature type="transmembrane region" description="Helical" evidence="6">
    <location>
        <begin position="148"/>
        <end position="172"/>
    </location>
</feature>
<name>A0A8B6H045_MYTGA</name>
<keyword evidence="8" id="KW-1185">Reference proteome</keyword>
<feature type="transmembrane region" description="Helical" evidence="6">
    <location>
        <begin position="284"/>
        <end position="306"/>
    </location>
</feature>
<comment type="similarity">
    <text evidence="2">Belongs to the major facilitator superfamily. Nitrate/nitrite porter (TC 2.A.1.8) family.</text>
</comment>
<keyword evidence="3 6" id="KW-0812">Transmembrane</keyword>
<dbReference type="SUPFAM" id="SSF103473">
    <property type="entry name" value="MFS general substrate transporter"/>
    <property type="match status" value="1"/>
</dbReference>
<dbReference type="PANTHER" id="PTHR23515">
    <property type="entry name" value="HIGH-AFFINITY NITRATE TRANSPORTER 2.3"/>
    <property type="match status" value="1"/>
</dbReference>
<evidence type="ECO:0000256" key="2">
    <source>
        <dbReference type="ARBA" id="ARBA00008432"/>
    </source>
</evidence>
<feature type="transmembrane region" description="Helical" evidence="6">
    <location>
        <begin position="353"/>
        <end position="373"/>
    </location>
</feature>
<dbReference type="InterPro" id="IPR011701">
    <property type="entry name" value="MFS"/>
</dbReference>
<feature type="transmembrane region" description="Helical" evidence="6">
    <location>
        <begin position="62"/>
        <end position="82"/>
    </location>
</feature>
<feature type="transmembrane region" description="Helical" evidence="6">
    <location>
        <begin position="94"/>
        <end position="111"/>
    </location>
</feature>
<sequence>MNSVKTCKSIYIYTYKMAPHCCQRLMQKIHSKDIKLDEYGKAKEFCLLSIARPHMRAFHSSWFCFFIAFTAWFGIQPLLPTIIKELHLSRKDVANSGIASVAATIIVRVSAGHLCDKFGPRRVMATLLVIGSIPLALSGLITSGTGLIVVRLFIGFLGGTFVPCQFWTSIMFNYKIVGTANAMVGGWGNLGGGFTFLLMPAVFQLIKTMGVHEFLAWKIAVVVPAVICSATGISILFTSDDCPQGEWINRRHAHAKTEELRAVHEENLPMKGHHKSHLNKQPKVWTYITISLLIIQYGMCFGVEIAGNTILNLYFLYKFKIEGCNETTVTISNNNSTGVTLIGVEEVDLSCSVLNQSTASLIASLFGLMNLFARALGGTFSDVFFKHYKIPGRLLAHQLCLAGEGIMLVIFSQMKTIPSAIFVLIITSLFVQASEGTTYSIVPYVHAKRIGVIAGVVGAGGNTGALIWNTIWVQLVDVEPSWWFWIIGVIVFSGSMFTMLLRVEGMTIWHILRKQEKGENGENETALER</sequence>
<feature type="transmembrane region" description="Helical" evidence="6">
    <location>
        <begin position="417"/>
        <end position="438"/>
    </location>
</feature>
<evidence type="ECO:0000256" key="5">
    <source>
        <dbReference type="ARBA" id="ARBA00023136"/>
    </source>
</evidence>
<reference evidence="7" key="1">
    <citation type="submission" date="2018-11" db="EMBL/GenBank/DDBJ databases">
        <authorList>
            <person name="Alioto T."/>
            <person name="Alioto T."/>
        </authorList>
    </citation>
    <scope>NUCLEOTIDE SEQUENCE</scope>
</reference>
<feature type="transmembrane region" description="Helical" evidence="6">
    <location>
        <begin position="215"/>
        <end position="237"/>
    </location>
</feature>
<feature type="transmembrane region" description="Helical" evidence="6">
    <location>
        <begin position="450"/>
        <end position="471"/>
    </location>
</feature>
<dbReference type="Pfam" id="PF07690">
    <property type="entry name" value="MFS_1"/>
    <property type="match status" value="1"/>
</dbReference>
<keyword evidence="4 6" id="KW-1133">Transmembrane helix</keyword>
<feature type="transmembrane region" description="Helical" evidence="6">
    <location>
        <begin position="123"/>
        <end position="142"/>
    </location>
</feature>
<dbReference type="InterPro" id="IPR044772">
    <property type="entry name" value="NO3_transporter"/>
</dbReference>
<proteinExistence type="inferred from homology"/>
<gene>
    <name evidence="7" type="ORF">MGAL_10B059858</name>
</gene>
<evidence type="ECO:0000256" key="6">
    <source>
        <dbReference type="SAM" id="Phobius"/>
    </source>
</evidence>
<dbReference type="Proteomes" id="UP000596742">
    <property type="component" value="Unassembled WGS sequence"/>
</dbReference>
<comment type="caution">
    <text evidence="7">The sequence shown here is derived from an EMBL/GenBank/DDBJ whole genome shotgun (WGS) entry which is preliminary data.</text>
</comment>
<keyword evidence="5 6" id="KW-0472">Membrane</keyword>
<evidence type="ECO:0000313" key="8">
    <source>
        <dbReference type="Proteomes" id="UP000596742"/>
    </source>
</evidence>
<evidence type="ECO:0000256" key="4">
    <source>
        <dbReference type="ARBA" id="ARBA00022989"/>
    </source>
</evidence>
<evidence type="ECO:0000256" key="1">
    <source>
        <dbReference type="ARBA" id="ARBA00004141"/>
    </source>
</evidence>
<evidence type="ECO:0000256" key="3">
    <source>
        <dbReference type="ARBA" id="ARBA00022692"/>
    </source>
</evidence>
<dbReference type="AlphaFoldDB" id="A0A8B6H045"/>
<evidence type="ECO:0000313" key="7">
    <source>
        <dbReference type="EMBL" id="VDI71739.1"/>
    </source>
</evidence>
<dbReference type="Gene3D" id="1.20.1250.20">
    <property type="entry name" value="MFS general substrate transporter like domains"/>
    <property type="match status" value="2"/>
</dbReference>
<feature type="transmembrane region" description="Helical" evidence="6">
    <location>
        <begin position="483"/>
        <end position="503"/>
    </location>
</feature>
<dbReference type="InterPro" id="IPR036259">
    <property type="entry name" value="MFS_trans_sf"/>
</dbReference>
<feature type="transmembrane region" description="Helical" evidence="6">
    <location>
        <begin position="184"/>
        <end position="203"/>
    </location>
</feature>
<dbReference type="GO" id="GO:0016020">
    <property type="term" value="C:membrane"/>
    <property type="evidence" value="ECO:0007669"/>
    <property type="project" value="UniProtKB-SubCell"/>
</dbReference>
<protein>
    <submittedName>
        <fullName evidence="7">MFS transporter, NNP family, nitrate/nitrite transporter</fullName>
    </submittedName>
</protein>